<comment type="similarity">
    <text evidence="2">Belongs to the TrbI/VirB10 family.</text>
</comment>
<keyword evidence="6" id="KW-0175">Coiled coil</keyword>
<evidence type="ECO:0000256" key="7">
    <source>
        <dbReference type="SAM" id="Phobius"/>
    </source>
</evidence>
<feature type="transmembrane region" description="Helical" evidence="7">
    <location>
        <begin position="28"/>
        <end position="49"/>
    </location>
</feature>
<evidence type="ECO:0000256" key="3">
    <source>
        <dbReference type="ARBA" id="ARBA00022692"/>
    </source>
</evidence>
<keyword evidence="3 7" id="KW-0812">Transmembrane</keyword>
<protein>
    <submittedName>
        <fullName evidence="8">Conjugal transfer protein</fullName>
    </submittedName>
</protein>
<dbReference type="Pfam" id="PF03743">
    <property type="entry name" value="TrbI"/>
    <property type="match status" value="1"/>
</dbReference>
<evidence type="ECO:0000313" key="9">
    <source>
        <dbReference type="Proteomes" id="UP000036938"/>
    </source>
</evidence>
<dbReference type="Gene3D" id="2.40.128.260">
    <property type="entry name" value="Type IV secretion system, VirB10/TraB/TrbI"/>
    <property type="match status" value="1"/>
</dbReference>
<dbReference type="RefSeq" id="WP_050532795.1">
    <property type="nucleotide sequence ID" value="NZ_AQQZ01000028.1"/>
</dbReference>
<dbReference type="InterPro" id="IPR005498">
    <property type="entry name" value="T4SS_VirB10/TraB/TrbI"/>
</dbReference>
<feature type="coiled-coil region" evidence="6">
    <location>
        <begin position="96"/>
        <end position="158"/>
    </location>
</feature>
<dbReference type="PATRIC" id="fig|1317121.7.peg.1902"/>
<organism evidence="8 9">
    <name type="scientific">Pseudaestuariivita atlantica</name>
    <dbReference type="NCBI Taxonomy" id="1317121"/>
    <lineage>
        <taxon>Bacteria</taxon>
        <taxon>Pseudomonadati</taxon>
        <taxon>Pseudomonadota</taxon>
        <taxon>Alphaproteobacteria</taxon>
        <taxon>Rhodobacterales</taxon>
        <taxon>Paracoccaceae</taxon>
        <taxon>Pseudaestuariivita</taxon>
    </lineage>
</organism>
<keyword evidence="5 7" id="KW-0472">Membrane</keyword>
<dbReference type="GO" id="GO:0016020">
    <property type="term" value="C:membrane"/>
    <property type="evidence" value="ECO:0007669"/>
    <property type="project" value="UniProtKB-SubCell"/>
</dbReference>
<dbReference type="AlphaFoldDB" id="A0A0L1JJA4"/>
<evidence type="ECO:0000313" key="8">
    <source>
        <dbReference type="EMBL" id="KNG91831.1"/>
    </source>
</evidence>
<evidence type="ECO:0000256" key="4">
    <source>
        <dbReference type="ARBA" id="ARBA00022989"/>
    </source>
</evidence>
<gene>
    <name evidence="8" type="ORF">ATO11_20635</name>
</gene>
<dbReference type="CDD" id="cd16429">
    <property type="entry name" value="VirB10"/>
    <property type="match status" value="1"/>
</dbReference>
<evidence type="ECO:0000256" key="5">
    <source>
        <dbReference type="ARBA" id="ARBA00023136"/>
    </source>
</evidence>
<dbReference type="EMBL" id="AQQZ01000028">
    <property type="protein sequence ID" value="KNG91831.1"/>
    <property type="molecule type" value="Genomic_DNA"/>
</dbReference>
<dbReference type="Proteomes" id="UP000036938">
    <property type="component" value="Unassembled WGS sequence"/>
</dbReference>
<keyword evidence="9" id="KW-1185">Reference proteome</keyword>
<dbReference type="OrthoDB" id="9807354at2"/>
<evidence type="ECO:0000256" key="2">
    <source>
        <dbReference type="ARBA" id="ARBA00010265"/>
    </source>
</evidence>
<proteinExistence type="inferred from homology"/>
<dbReference type="InterPro" id="IPR042217">
    <property type="entry name" value="T4SS_VirB10/TrbI"/>
</dbReference>
<accession>A0A0L1JJA4</accession>
<sequence length="451" mass="48325">MSDIDDLSKRLAALEGAQPSKPRSRPSLLVALLGTSAIAVLGLLVYSALQDTPDNPLPTAQPEEFQMTGDGFGEIEPFVPPAPPEPEVVVVEPDPNAELLEQLAALRAEIEALQNAPEPVVEKDTAAADAINALTAQIAALEEASQRAQDQFAEELAARDRELQQLRMDLDLAKLQAPAPAPGPSEADLLEAERLRLQREEEARRLAELQRRRDEEAAFQEARIKSPTIAFGGNSTGEGELAERTFEDVTDFVLNGALPSTVTQAEVIANPGNTIVQGTMIQAAMETAISSELPGQVRAVITEDVHSYDGSRTLIARGSKLIGRYRSGADIAQSRITIAWDRIILPTSQTVTISSFGGDELGRAGTTGFVDTRFKERFGSAALISLITALPGAAAAQVEDETSAEILEDVGDDFADSADSVIDDYLSIGPVIYVEQGARITVMVDRDLEIF</sequence>
<comment type="subcellular location">
    <subcellularLocation>
        <location evidence="1">Membrane</location>
        <topology evidence="1">Single-pass membrane protein</topology>
    </subcellularLocation>
</comment>
<evidence type="ECO:0000256" key="6">
    <source>
        <dbReference type="SAM" id="Coils"/>
    </source>
</evidence>
<reference evidence="8 9" key="1">
    <citation type="journal article" date="2015" name="Int. J. Syst. Evol. Microbiol.">
        <title>Aestuariivita atlantica sp. nov., isolated from deep sea sediment of the Atlantic Ocean.</title>
        <authorList>
            <person name="Li G."/>
            <person name="Lai Q."/>
            <person name="Du Y."/>
            <person name="Liu X."/>
            <person name="Sun F."/>
            <person name="Shao Z."/>
        </authorList>
    </citation>
    <scope>NUCLEOTIDE SEQUENCE [LARGE SCALE GENOMIC DNA]</scope>
    <source>
        <strain evidence="8 9">22II-S11-z3</strain>
    </source>
</reference>
<comment type="caution">
    <text evidence="8">The sequence shown here is derived from an EMBL/GenBank/DDBJ whole genome shotgun (WGS) entry which is preliminary data.</text>
</comment>
<evidence type="ECO:0000256" key="1">
    <source>
        <dbReference type="ARBA" id="ARBA00004167"/>
    </source>
</evidence>
<dbReference type="STRING" id="1317121.ATO11_20635"/>
<feature type="coiled-coil region" evidence="6">
    <location>
        <begin position="190"/>
        <end position="217"/>
    </location>
</feature>
<keyword evidence="4 7" id="KW-1133">Transmembrane helix</keyword>
<name>A0A0L1JJA4_9RHOB</name>